<organism evidence="4">
    <name type="scientific">Desulfurivibrio alkaliphilus</name>
    <dbReference type="NCBI Taxonomy" id="427923"/>
    <lineage>
        <taxon>Bacteria</taxon>
        <taxon>Pseudomonadati</taxon>
        <taxon>Thermodesulfobacteriota</taxon>
        <taxon>Desulfobulbia</taxon>
        <taxon>Desulfobulbales</taxon>
        <taxon>Desulfobulbaceae</taxon>
        <taxon>Desulfurivibrio</taxon>
    </lineage>
</organism>
<keyword evidence="2" id="KW-0472">Membrane</keyword>
<evidence type="ECO:0000256" key="1">
    <source>
        <dbReference type="ARBA" id="ARBA00004442"/>
    </source>
</evidence>
<dbReference type="GO" id="GO:0009279">
    <property type="term" value="C:cell outer membrane"/>
    <property type="evidence" value="ECO:0007669"/>
    <property type="project" value="UniProtKB-SubCell"/>
</dbReference>
<gene>
    <name evidence="4" type="ORF">ENN98_08660</name>
</gene>
<evidence type="ECO:0000256" key="2">
    <source>
        <dbReference type="ARBA" id="ARBA00023136"/>
    </source>
</evidence>
<protein>
    <submittedName>
        <fullName evidence="4">Uncharacterized protein</fullName>
    </submittedName>
</protein>
<dbReference type="AlphaFoldDB" id="A0A7C2XNK0"/>
<dbReference type="EMBL" id="DSDS01000193">
    <property type="protein sequence ID" value="HET98732.1"/>
    <property type="molecule type" value="Genomic_DNA"/>
</dbReference>
<keyword evidence="3" id="KW-0998">Cell outer membrane</keyword>
<comment type="caution">
    <text evidence="4">The sequence shown here is derived from an EMBL/GenBank/DDBJ whole genome shotgun (WGS) entry which is preliminary data.</text>
</comment>
<sequence>MEGRISRGGAFLLAFYLLLAGLWPVGAAAEQALTGRWTHLKGKDIESRDDYALSYTLDHRQELTEVMNLRGSLRYSRQWREQGYTEGVDPSLRFDVNNDLFLLDIQGSAGEQRNEYEAGRSRRNWGVNWSSAWQDRWLPRLRLSHARDYAFDHHTIRRSDTAGERSRAGVSWDLHLFQVHYNINRNLNRNKVTLGETTTTNQLARFETAGQFWDRRLSLGFSQQYTQNRNETVTAVGAGGFALIRQNIAQVLSGRDDTPLVTDDDELVSTPLLIDGDLETPAGIYTDGIDTPPLNIAVRMDQRRVDQLFLYTEEDAAGLAGTFVVDLYVSPNGTDYTRLVTNLPFNYDATERRFEFDLGGLNQQWLKLVVTTSPLPRVDFTEIEAYERVTSTDPFVTREERPESYLSDLNLAYRFSSSLGLTYNISLETGDYASGLEFDRRNQIAQLRWVPNGRVSSSLGFSENSEEIEGNPESVTRQYSLRVGTAPLPTVDTSLGLSRNERYEDSELQSTNHEAGLYTTAALYPDLDASLDLTWGRFEQEELDQVRDSLGSRLGLTARLVPRLTADLIVDYRHQRADRDSEALDGTLTLNWRVSDLFSFMSSAGKKWQEWEGTQESLLLRMTMAPTDTIQFSLSYQYNEDTETTNRYSVNGSWAIDRLLTFQANASYTERAEVSDWQARTQLTARFAGR</sequence>
<evidence type="ECO:0000256" key="3">
    <source>
        <dbReference type="ARBA" id="ARBA00023237"/>
    </source>
</evidence>
<reference evidence="4" key="1">
    <citation type="journal article" date="2020" name="mSystems">
        <title>Genome- and Community-Level Interaction Insights into Carbon Utilization and Element Cycling Functions of Hydrothermarchaeota in Hydrothermal Sediment.</title>
        <authorList>
            <person name="Zhou Z."/>
            <person name="Liu Y."/>
            <person name="Xu W."/>
            <person name="Pan J."/>
            <person name="Luo Z.H."/>
            <person name="Li M."/>
        </authorList>
    </citation>
    <scope>NUCLEOTIDE SEQUENCE [LARGE SCALE GENOMIC DNA]</scope>
    <source>
        <strain evidence="4">SpSt-1224</strain>
    </source>
</reference>
<evidence type="ECO:0000313" key="4">
    <source>
        <dbReference type="EMBL" id="HET98732.1"/>
    </source>
</evidence>
<dbReference type="Proteomes" id="UP000885986">
    <property type="component" value="Unassembled WGS sequence"/>
</dbReference>
<dbReference type="InterPro" id="IPR036942">
    <property type="entry name" value="Beta-barrel_TonB_sf"/>
</dbReference>
<dbReference type="Gene3D" id="2.40.170.20">
    <property type="entry name" value="TonB-dependent receptor, beta-barrel domain"/>
    <property type="match status" value="1"/>
</dbReference>
<comment type="subcellular location">
    <subcellularLocation>
        <location evidence="1">Cell outer membrane</location>
    </subcellularLocation>
</comment>
<proteinExistence type="predicted"/>
<accession>A0A7C2XNK0</accession>
<name>A0A7C2XNK0_9BACT</name>